<evidence type="ECO:0000256" key="1">
    <source>
        <dbReference type="SAM" id="MobiDB-lite"/>
    </source>
</evidence>
<feature type="region of interest" description="Disordered" evidence="1">
    <location>
        <begin position="1"/>
        <end position="64"/>
    </location>
</feature>
<reference evidence="2 3" key="1">
    <citation type="submission" date="2019-08" db="EMBL/GenBank/DDBJ databases">
        <title>Bacillus genomes from the desert of Cuatro Cienegas, Coahuila.</title>
        <authorList>
            <person name="Olmedo-Alvarez G."/>
        </authorList>
    </citation>
    <scope>NUCLEOTIDE SEQUENCE [LARGE SCALE GENOMIC DNA]</scope>
    <source>
        <strain evidence="2 3">CH128b_4D</strain>
    </source>
</reference>
<dbReference type="AlphaFoldDB" id="A0A5D4MHZ7"/>
<feature type="compositionally biased region" description="Polar residues" evidence="1">
    <location>
        <begin position="35"/>
        <end position="53"/>
    </location>
</feature>
<evidence type="ECO:0000313" key="2">
    <source>
        <dbReference type="EMBL" id="TYS00606.1"/>
    </source>
</evidence>
<proteinExistence type="predicted"/>
<dbReference type="RefSeq" id="WP_148953008.1">
    <property type="nucleotide sequence ID" value="NZ_VTEG01000002.1"/>
</dbReference>
<protein>
    <submittedName>
        <fullName evidence="2">Uncharacterized protein</fullName>
    </submittedName>
</protein>
<name>A0A5D4MHZ7_9BACI</name>
<dbReference type="Proteomes" id="UP000325182">
    <property type="component" value="Unassembled WGS sequence"/>
</dbReference>
<evidence type="ECO:0000313" key="3">
    <source>
        <dbReference type="Proteomes" id="UP000325182"/>
    </source>
</evidence>
<sequence length="64" mass="7134">MSPECVTDCTASPKSRIDAARPPRSHHRILKKQNRCPQNTTQTARNSPETGSMYTDRAAAYIES</sequence>
<feature type="compositionally biased region" description="Basic residues" evidence="1">
    <location>
        <begin position="23"/>
        <end position="34"/>
    </location>
</feature>
<dbReference type="EMBL" id="VTEG01000002">
    <property type="protein sequence ID" value="TYS00606.1"/>
    <property type="molecule type" value="Genomic_DNA"/>
</dbReference>
<gene>
    <name evidence="2" type="ORF">FZC84_03670</name>
</gene>
<comment type="caution">
    <text evidence="2">The sequence shown here is derived from an EMBL/GenBank/DDBJ whole genome shotgun (WGS) entry which is preliminary data.</text>
</comment>
<organism evidence="2 3">
    <name type="scientific">Rossellomorea vietnamensis</name>
    <dbReference type="NCBI Taxonomy" id="218284"/>
    <lineage>
        <taxon>Bacteria</taxon>
        <taxon>Bacillati</taxon>
        <taxon>Bacillota</taxon>
        <taxon>Bacilli</taxon>
        <taxon>Bacillales</taxon>
        <taxon>Bacillaceae</taxon>
        <taxon>Rossellomorea</taxon>
    </lineage>
</organism>
<accession>A0A5D4MHZ7</accession>